<evidence type="ECO:0000256" key="5">
    <source>
        <dbReference type="ARBA" id="ARBA00023054"/>
    </source>
</evidence>
<evidence type="ECO:0000256" key="2">
    <source>
        <dbReference type="ARBA" id="ARBA00022723"/>
    </source>
</evidence>
<dbReference type="Gene3D" id="3.30.160.60">
    <property type="entry name" value="Classic Zinc Finger"/>
    <property type="match status" value="2"/>
</dbReference>
<dbReference type="PANTHER" id="PTHR14649:SF1">
    <property type="entry name" value="ZINC FINGER C2HC DOMAIN-CONTAINING PROTEIN 1C"/>
    <property type="match status" value="1"/>
</dbReference>
<comment type="similarity">
    <text evidence="1">Belongs to the ZC2HC1 family.</text>
</comment>
<dbReference type="Proteomes" id="UP001159427">
    <property type="component" value="Unassembled WGS sequence"/>
</dbReference>
<keyword evidence="2" id="KW-0479">Metal-binding</keyword>
<feature type="domain" description="C2HC/C3H-type" evidence="9">
    <location>
        <begin position="581"/>
        <end position="610"/>
    </location>
</feature>
<evidence type="ECO:0000256" key="6">
    <source>
        <dbReference type="PROSITE-ProRule" id="PRU01371"/>
    </source>
</evidence>
<evidence type="ECO:0000256" key="8">
    <source>
        <dbReference type="SAM" id="MobiDB-lite"/>
    </source>
</evidence>
<feature type="compositionally biased region" description="Basic and acidic residues" evidence="8">
    <location>
        <begin position="435"/>
        <end position="464"/>
    </location>
</feature>
<feature type="compositionally biased region" description="Polar residues" evidence="8">
    <location>
        <begin position="287"/>
        <end position="297"/>
    </location>
</feature>
<organism evidence="10 11">
    <name type="scientific">Porites evermanni</name>
    <dbReference type="NCBI Taxonomy" id="104178"/>
    <lineage>
        <taxon>Eukaryota</taxon>
        <taxon>Metazoa</taxon>
        <taxon>Cnidaria</taxon>
        <taxon>Anthozoa</taxon>
        <taxon>Hexacorallia</taxon>
        <taxon>Scleractinia</taxon>
        <taxon>Fungiina</taxon>
        <taxon>Poritidae</taxon>
        <taxon>Porites</taxon>
    </lineage>
</organism>
<feature type="region of interest" description="Disordered" evidence="8">
    <location>
        <begin position="186"/>
        <end position="298"/>
    </location>
</feature>
<accession>A0ABN8M712</accession>
<feature type="compositionally biased region" description="Basic and acidic residues" evidence="8">
    <location>
        <begin position="363"/>
        <end position="377"/>
    </location>
</feature>
<evidence type="ECO:0000313" key="10">
    <source>
        <dbReference type="EMBL" id="CAH3024223.1"/>
    </source>
</evidence>
<evidence type="ECO:0000256" key="4">
    <source>
        <dbReference type="ARBA" id="ARBA00022833"/>
    </source>
</evidence>
<comment type="caution">
    <text evidence="10">The sequence shown here is derived from an EMBL/GenBank/DDBJ whole genome shotgun (WGS) entry which is preliminary data.</text>
</comment>
<keyword evidence="4" id="KW-0862">Zinc</keyword>
<gene>
    <name evidence="10" type="ORF">PEVE_00022035</name>
</gene>
<evidence type="ECO:0000256" key="3">
    <source>
        <dbReference type="ARBA" id="ARBA00022771"/>
    </source>
</evidence>
<feature type="compositionally biased region" description="Polar residues" evidence="8">
    <location>
        <begin position="410"/>
        <end position="421"/>
    </location>
</feature>
<feature type="compositionally biased region" description="Basic and acidic residues" evidence="8">
    <location>
        <begin position="385"/>
        <end position="409"/>
    </location>
</feature>
<feature type="compositionally biased region" description="Basic and acidic residues" evidence="8">
    <location>
        <begin position="340"/>
        <end position="356"/>
    </location>
</feature>
<reference evidence="10 11" key="1">
    <citation type="submission" date="2022-05" db="EMBL/GenBank/DDBJ databases">
        <authorList>
            <consortium name="Genoscope - CEA"/>
            <person name="William W."/>
        </authorList>
    </citation>
    <scope>NUCLEOTIDE SEQUENCE [LARGE SCALE GENOMIC DNA]</scope>
</reference>
<protein>
    <recommendedName>
        <fullName evidence="9">C2HC/C3H-type domain-containing protein</fullName>
    </recommendedName>
</protein>
<evidence type="ECO:0000256" key="1">
    <source>
        <dbReference type="ARBA" id="ARBA00010843"/>
    </source>
</evidence>
<keyword evidence="11" id="KW-1185">Reference proteome</keyword>
<dbReference type="PANTHER" id="PTHR14649">
    <property type="entry name" value="ZINC FINGER C2HC DOMAIN-CONTAINING PROTEIN 1C"/>
    <property type="match status" value="1"/>
</dbReference>
<keyword evidence="3 6" id="KW-0863">Zinc-finger</keyword>
<dbReference type="InterPro" id="IPR049899">
    <property type="entry name" value="Znf_C2HC_C3H"/>
</dbReference>
<sequence length="618" mass="71206">MAQTLYDTSLTRSFQGYKSNAAHSSLVDDKMKTASAKLSHVNYNMSQGRSAPKQRLSRLELLRNDYNKKLQMEREEKINKLRVIQRENSVKQQHPKSGGGTVREFFAERRALEASRQGQKNPELLPPIESHFKWVKEKKQDAQLHGQAKKEPAAQPVPVGRRISLKHSEIQVPQQAVHVPLKHNTRTQPRQAGVLVRKRTKGIDKQDPLPPVNKGGSEVAKRKPPTPNKRYETHSVLMQDGEDDYESSGPFVPVPPIQRKPVAKRTKVPLPPPSGEESASDYDDALSTLTDHSSIPPNLSKLKAKALRQRQLSKQKLNVTNLEQDSGKLTDFQKWQMEQDAERKERLEKHRQKNENSEMSLSQRERELLQKIQEEQSKLANLKQQKRELEEQEKKQTEEDEKWLKEKQSIEQSLLQPQEITHVQESKQTRKKVSKKIEKPHVHKTLQKETRPSQAHEDSEENIHDNAQSNFYAEVTEDMGEVVVDVSPCSICGRKFAPDRLAKHEKVCAKTANSKRKVFDTSKHRSLGTDYEKYVLSGKHLEEPERKPKVDWRKQHENFIKAIRYAKGVSDEPPPPTENPDYVQCPHCKRKFNQAAAERHIPKCKDIKAKPSRLQKKR</sequence>
<dbReference type="EMBL" id="CALNXI010000295">
    <property type="protein sequence ID" value="CAH3024223.1"/>
    <property type="molecule type" value="Genomic_DNA"/>
</dbReference>
<feature type="compositionally biased region" description="Polar residues" evidence="8">
    <location>
        <begin position="314"/>
        <end position="324"/>
    </location>
</feature>
<feature type="domain" description="C2HC/C3H-type" evidence="9">
    <location>
        <begin position="485"/>
        <end position="514"/>
    </location>
</feature>
<evidence type="ECO:0000256" key="7">
    <source>
        <dbReference type="SAM" id="Coils"/>
    </source>
</evidence>
<proteinExistence type="inferred from homology"/>
<feature type="coiled-coil region" evidence="7">
    <location>
        <begin position="56"/>
        <end position="87"/>
    </location>
</feature>
<feature type="region of interest" description="Disordered" evidence="8">
    <location>
        <begin position="313"/>
        <end position="472"/>
    </location>
</feature>
<evidence type="ECO:0000313" key="11">
    <source>
        <dbReference type="Proteomes" id="UP001159427"/>
    </source>
</evidence>
<name>A0ABN8M712_9CNID</name>
<dbReference type="Pfam" id="PF13913">
    <property type="entry name" value="zf-C2HC_2"/>
    <property type="match status" value="2"/>
</dbReference>
<keyword evidence="5 7" id="KW-0175">Coiled coil</keyword>
<evidence type="ECO:0000259" key="9">
    <source>
        <dbReference type="PROSITE" id="PS52027"/>
    </source>
</evidence>
<dbReference type="InterPro" id="IPR026104">
    <property type="entry name" value="ZNF_C2HC_dom_1C"/>
</dbReference>
<dbReference type="PROSITE" id="PS52027">
    <property type="entry name" value="ZF_C2HC_C3H"/>
    <property type="match status" value="2"/>
</dbReference>